<dbReference type="GO" id="GO:0006508">
    <property type="term" value="P:proteolysis"/>
    <property type="evidence" value="ECO:0007669"/>
    <property type="project" value="UniProtKB-KW"/>
</dbReference>
<keyword evidence="6 11" id="KW-0645">Protease</keyword>
<dbReference type="PANTHER" id="PTHR28570:SF3">
    <property type="entry name" value="ASPARTYL AMINOPEPTIDASE"/>
    <property type="match status" value="1"/>
</dbReference>
<dbReference type="OrthoDB" id="9880441at2759"/>
<dbReference type="Gene3D" id="3.40.630.10">
    <property type="entry name" value="Zn peptidases"/>
    <property type="match status" value="1"/>
</dbReference>
<dbReference type="GO" id="GO:0005737">
    <property type="term" value="C:cytoplasm"/>
    <property type="evidence" value="ECO:0007669"/>
    <property type="project" value="UniProtKB-ARBA"/>
</dbReference>
<evidence type="ECO:0000256" key="11">
    <source>
        <dbReference type="RuleBase" id="RU004386"/>
    </source>
</evidence>
<dbReference type="PRINTS" id="PR00932">
    <property type="entry name" value="AMINO1PTASE"/>
</dbReference>
<dbReference type="Proteomes" id="UP001057455">
    <property type="component" value="Unassembled WGS sequence"/>
</dbReference>
<accession>A0A9W5TBI0</accession>
<comment type="cofactor">
    <cofactor evidence="2">
        <name>Zn(2+)</name>
        <dbReference type="ChEBI" id="CHEBI:29105"/>
    </cofactor>
</comment>
<dbReference type="InterPro" id="IPR023358">
    <property type="entry name" value="Peptidase_M18_dom2"/>
</dbReference>
<dbReference type="NCBIfam" id="NF002759">
    <property type="entry name" value="PRK02813.1"/>
    <property type="match status" value="1"/>
</dbReference>
<dbReference type="InterPro" id="IPR001948">
    <property type="entry name" value="Peptidase_M18"/>
</dbReference>
<evidence type="ECO:0000256" key="4">
    <source>
        <dbReference type="ARBA" id="ARBA00011965"/>
    </source>
</evidence>
<dbReference type="Pfam" id="PF02127">
    <property type="entry name" value="Peptidase_M18"/>
    <property type="match status" value="1"/>
</dbReference>
<keyword evidence="8 11" id="KW-0378">Hydrolase</keyword>
<organism evidence="12 13">
    <name type="scientific">Babesia ovis</name>
    <dbReference type="NCBI Taxonomy" id="5869"/>
    <lineage>
        <taxon>Eukaryota</taxon>
        <taxon>Sar</taxon>
        <taxon>Alveolata</taxon>
        <taxon>Apicomplexa</taxon>
        <taxon>Aconoidasida</taxon>
        <taxon>Piroplasmida</taxon>
        <taxon>Babesiidae</taxon>
        <taxon>Babesia</taxon>
    </lineage>
</organism>
<comment type="catalytic activity">
    <reaction evidence="1">
        <text>Release of an N-terminal aspartate or glutamate from a peptide, with a preference for aspartate.</text>
        <dbReference type="EC" id="3.4.11.21"/>
    </reaction>
</comment>
<keyword evidence="9 11" id="KW-0862">Zinc</keyword>
<dbReference type="SUPFAM" id="SSF101821">
    <property type="entry name" value="Aminopeptidase/glucanase lid domain"/>
    <property type="match status" value="1"/>
</dbReference>
<dbReference type="AlphaFoldDB" id="A0A9W5TBI0"/>
<comment type="similarity">
    <text evidence="3 11">Belongs to the peptidase M18 family.</text>
</comment>
<keyword evidence="10 11" id="KW-0482">Metalloprotease</keyword>
<comment type="caution">
    <text evidence="12">The sequence shown here is derived from an EMBL/GenBank/DDBJ whole genome shotgun (WGS) entry which is preliminary data.</text>
</comment>
<keyword evidence="13" id="KW-1185">Reference proteome</keyword>
<evidence type="ECO:0000256" key="8">
    <source>
        <dbReference type="ARBA" id="ARBA00022801"/>
    </source>
</evidence>
<evidence type="ECO:0000256" key="3">
    <source>
        <dbReference type="ARBA" id="ARBA00008290"/>
    </source>
</evidence>
<evidence type="ECO:0000256" key="5">
    <source>
        <dbReference type="ARBA" id="ARBA00022438"/>
    </source>
</evidence>
<dbReference type="EMBL" id="BLIY01000014">
    <property type="protein sequence ID" value="GFE54321.1"/>
    <property type="molecule type" value="Genomic_DNA"/>
</dbReference>
<protein>
    <recommendedName>
        <fullName evidence="4">aspartyl aminopeptidase</fullName>
        <ecNumber evidence="4">3.4.11.21</ecNumber>
    </recommendedName>
</protein>
<dbReference type="EC" id="3.4.11.21" evidence="4"/>
<keyword evidence="7 11" id="KW-0479">Metal-binding</keyword>
<evidence type="ECO:0000313" key="12">
    <source>
        <dbReference type="EMBL" id="GFE54321.1"/>
    </source>
</evidence>
<evidence type="ECO:0000256" key="9">
    <source>
        <dbReference type="ARBA" id="ARBA00022833"/>
    </source>
</evidence>
<keyword evidence="5 11" id="KW-0031">Aminopeptidase</keyword>
<reference evidence="12" key="1">
    <citation type="submission" date="2019-12" db="EMBL/GenBank/DDBJ databases">
        <title>Genome sequence of Babesia ovis.</title>
        <authorList>
            <person name="Yamagishi J."/>
            <person name="Sevinc F."/>
            <person name="Xuan X."/>
        </authorList>
    </citation>
    <scope>NUCLEOTIDE SEQUENCE</scope>
    <source>
        <strain evidence="12">Selcuk</strain>
    </source>
</reference>
<evidence type="ECO:0000256" key="2">
    <source>
        <dbReference type="ARBA" id="ARBA00001947"/>
    </source>
</evidence>
<dbReference type="GO" id="GO:0004177">
    <property type="term" value="F:aminopeptidase activity"/>
    <property type="evidence" value="ECO:0007669"/>
    <property type="project" value="UniProtKB-KW"/>
</dbReference>
<evidence type="ECO:0000313" key="13">
    <source>
        <dbReference type="Proteomes" id="UP001057455"/>
    </source>
</evidence>
<dbReference type="SUPFAM" id="SSF53187">
    <property type="entry name" value="Zn-dependent exopeptidases"/>
    <property type="match status" value="1"/>
</dbReference>
<evidence type="ECO:0000256" key="10">
    <source>
        <dbReference type="ARBA" id="ARBA00023049"/>
    </source>
</evidence>
<sequence length="455" mass="50717">MTLKSTTFNTAQRFVRSFLPYLDNTGSPAHSVVELEKFLKDNVPGAKRLEQFGPWDLEKGGTYYVYDTNATMMAFHVGKKFDQKRGGILITAGHTDSPALKLEYRCDNAAHAFNQAIPLTYTSGLWHTWLDRDLGLAGRVIIRNNGKLEEKLLRIAKPIIVVPNLSVHLQTAGEREVLKLNKEKHLRGVVSTELVHKLNSDSTSPILNYVAKELGVKLEDIVDMDLCLMDITKSSLSGLYEEFLSSARLDNLASCFGAMGGFMDFVRGKDVEQSDYISCVIFYNYEEMGSLMASGANSEVTIEWIHKIFGSLGSSFNDTKDRAMVLNVDMSHAVHPNHSERHSDTHQPHFHEGLVMKRNVNGRYATELRAAAVVIETAKSCGVPIQDFRVPNDSPCGSTVGPFLSSRLCIPVVDVGIPQLAMHSIREICSTVDIWHLKEVVNALFANANIFNYYK</sequence>
<evidence type="ECO:0000256" key="1">
    <source>
        <dbReference type="ARBA" id="ARBA00001335"/>
    </source>
</evidence>
<gene>
    <name evidence="12" type="ORF">BaOVIS_017250</name>
</gene>
<evidence type="ECO:0000256" key="7">
    <source>
        <dbReference type="ARBA" id="ARBA00022723"/>
    </source>
</evidence>
<proteinExistence type="inferred from homology"/>
<dbReference type="GO" id="GO:0008237">
    <property type="term" value="F:metallopeptidase activity"/>
    <property type="evidence" value="ECO:0007669"/>
    <property type="project" value="UniProtKB-KW"/>
</dbReference>
<dbReference type="Gene3D" id="2.30.250.10">
    <property type="entry name" value="Aminopeptidase i, Domain 2"/>
    <property type="match status" value="1"/>
</dbReference>
<dbReference type="GO" id="GO:0008270">
    <property type="term" value="F:zinc ion binding"/>
    <property type="evidence" value="ECO:0007669"/>
    <property type="project" value="InterPro"/>
</dbReference>
<name>A0A9W5TBI0_BABOV</name>
<dbReference type="PANTHER" id="PTHR28570">
    <property type="entry name" value="ASPARTYL AMINOPEPTIDASE"/>
    <property type="match status" value="1"/>
</dbReference>
<evidence type="ECO:0000256" key="6">
    <source>
        <dbReference type="ARBA" id="ARBA00022670"/>
    </source>
</evidence>